<dbReference type="SUPFAM" id="SSF47895">
    <property type="entry name" value="Transducin (alpha subunit), insertion domain"/>
    <property type="match status" value="1"/>
</dbReference>
<dbReference type="GO" id="GO:0005834">
    <property type="term" value="C:heterotrimeric G-protein complex"/>
    <property type="evidence" value="ECO:0007669"/>
    <property type="project" value="TreeGrafter"/>
</dbReference>
<dbReference type="PRINTS" id="PR00318">
    <property type="entry name" value="GPROTEINA"/>
</dbReference>
<dbReference type="GO" id="GO:0003924">
    <property type="term" value="F:GTPase activity"/>
    <property type="evidence" value="ECO:0007669"/>
    <property type="project" value="InterPro"/>
</dbReference>
<reference evidence="8 9" key="1">
    <citation type="journal article" date="2016" name="Mol. Biol. Evol.">
        <title>Comparative Genomics of Early-Diverging Mushroom-Forming Fungi Provides Insights into the Origins of Lignocellulose Decay Capabilities.</title>
        <authorList>
            <person name="Nagy L.G."/>
            <person name="Riley R."/>
            <person name="Tritt A."/>
            <person name="Adam C."/>
            <person name="Daum C."/>
            <person name="Floudas D."/>
            <person name="Sun H."/>
            <person name="Yadav J.S."/>
            <person name="Pangilinan J."/>
            <person name="Larsson K.H."/>
            <person name="Matsuura K."/>
            <person name="Barry K."/>
            <person name="Labutti K."/>
            <person name="Kuo R."/>
            <person name="Ohm R.A."/>
            <person name="Bhattacharya S.S."/>
            <person name="Shirouzu T."/>
            <person name="Yoshinaga Y."/>
            <person name="Martin F.M."/>
            <person name="Grigoriev I.V."/>
            <person name="Hibbett D.S."/>
        </authorList>
    </citation>
    <scope>NUCLEOTIDE SEQUENCE [LARGE SCALE GENOMIC DNA]</scope>
    <source>
        <strain evidence="8 9">HHB10207 ss-3</strain>
    </source>
</reference>
<dbReference type="PROSITE" id="PS51882">
    <property type="entry name" value="G_ALPHA"/>
    <property type="match status" value="1"/>
</dbReference>
<evidence type="ECO:0000256" key="6">
    <source>
        <dbReference type="PIRSR" id="PIRSR601019-2"/>
    </source>
</evidence>
<dbReference type="SUPFAM" id="SSF52540">
    <property type="entry name" value="P-loop containing nucleoside triphosphate hydrolases"/>
    <property type="match status" value="1"/>
</dbReference>
<organism evidence="8 9">
    <name type="scientific">Sistotremastrum suecicum HHB10207 ss-3</name>
    <dbReference type="NCBI Taxonomy" id="1314776"/>
    <lineage>
        <taxon>Eukaryota</taxon>
        <taxon>Fungi</taxon>
        <taxon>Dikarya</taxon>
        <taxon>Basidiomycota</taxon>
        <taxon>Agaricomycotina</taxon>
        <taxon>Agaricomycetes</taxon>
        <taxon>Sistotremastrales</taxon>
        <taxon>Sistotremastraceae</taxon>
        <taxon>Sistotremastrum</taxon>
    </lineage>
</organism>
<keyword evidence="6" id="KW-0460">Magnesium</keyword>
<feature type="binding site" evidence="6">
    <location>
        <position position="291"/>
    </location>
    <ligand>
        <name>Mg(2+)</name>
        <dbReference type="ChEBI" id="CHEBI:18420"/>
    </ligand>
</feature>
<dbReference type="GO" id="GO:0031683">
    <property type="term" value="F:G-protein beta/gamma-subunit complex binding"/>
    <property type="evidence" value="ECO:0007669"/>
    <property type="project" value="InterPro"/>
</dbReference>
<dbReference type="InterPro" id="IPR011025">
    <property type="entry name" value="GproteinA_insert"/>
</dbReference>
<proteinExistence type="predicted"/>
<keyword evidence="4" id="KW-0807">Transducer</keyword>
<feature type="compositionally biased region" description="Low complexity" evidence="7">
    <location>
        <begin position="137"/>
        <end position="146"/>
    </location>
</feature>
<keyword evidence="2 5" id="KW-0547">Nucleotide-binding</keyword>
<evidence type="ECO:0000256" key="3">
    <source>
        <dbReference type="ARBA" id="ARBA00023134"/>
    </source>
</evidence>
<feature type="binding site" evidence="5">
    <location>
        <begin position="384"/>
        <end position="387"/>
    </location>
    <ligand>
        <name>GTP</name>
        <dbReference type="ChEBI" id="CHEBI:37565"/>
    </ligand>
</feature>
<dbReference type="FunFam" id="3.40.50.300:FF:000692">
    <property type="entry name" value="Guanine nucleotide-binding protein subunit alpha"/>
    <property type="match status" value="1"/>
</dbReference>
<evidence type="ECO:0000256" key="4">
    <source>
        <dbReference type="ARBA" id="ARBA00023224"/>
    </source>
</evidence>
<feature type="region of interest" description="Disordered" evidence="7">
    <location>
        <begin position="1"/>
        <end position="38"/>
    </location>
</feature>
<dbReference type="GO" id="GO:0001664">
    <property type="term" value="F:G protein-coupled receptor binding"/>
    <property type="evidence" value="ECO:0007669"/>
    <property type="project" value="TreeGrafter"/>
</dbReference>
<protein>
    <submittedName>
        <fullName evidence="8">G-alpha-domain-containing protein</fullName>
    </submittedName>
</protein>
<dbReference type="GO" id="GO:0005525">
    <property type="term" value="F:GTP binding"/>
    <property type="evidence" value="ECO:0007669"/>
    <property type="project" value="UniProtKB-KW"/>
</dbReference>
<dbReference type="Gene3D" id="3.40.50.300">
    <property type="entry name" value="P-loop containing nucleotide triphosphate hydrolases"/>
    <property type="match status" value="2"/>
</dbReference>
<dbReference type="GO" id="GO:0007188">
    <property type="term" value="P:adenylate cyclase-modulating G protein-coupled receptor signaling pathway"/>
    <property type="evidence" value="ECO:0007669"/>
    <property type="project" value="TreeGrafter"/>
</dbReference>
<dbReference type="PANTHER" id="PTHR10218">
    <property type="entry name" value="GTP-BINDING PROTEIN ALPHA SUBUNIT"/>
    <property type="match status" value="1"/>
</dbReference>
<dbReference type="Proteomes" id="UP000076798">
    <property type="component" value="Unassembled WGS sequence"/>
</dbReference>
<keyword evidence="1 6" id="KW-0479">Metal-binding</keyword>
<dbReference type="STRING" id="1314776.A0A166BUA8"/>
<evidence type="ECO:0000313" key="9">
    <source>
        <dbReference type="Proteomes" id="UP000076798"/>
    </source>
</evidence>
<feature type="region of interest" description="Disordered" evidence="7">
    <location>
        <begin position="123"/>
        <end position="154"/>
    </location>
</feature>
<dbReference type="GO" id="GO:0005737">
    <property type="term" value="C:cytoplasm"/>
    <property type="evidence" value="ECO:0007669"/>
    <property type="project" value="TreeGrafter"/>
</dbReference>
<feature type="compositionally biased region" description="Basic and acidic residues" evidence="7">
    <location>
        <begin position="7"/>
        <end position="22"/>
    </location>
</feature>
<dbReference type="Gene3D" id="1.10.400.10">
    <property type="entry name" value="GI Alpha 1, domain 2-like"/>
    <property type="match status" value="2"/>
</dbReference>
<evidence type="ECO:0000256" key="2">
    <source>
        <dbReference type="ARBA" id="ARBA00022741"/>
    </source>
</evidence>
<accession>A0A166BUA8</accession>
<dbReference type="Pfam" id="PF00503">
    <property type="entry name" value="G-alpha"/>
    <property type="match status" value="1"/>
</dbReference>
<feature type="compositionally biased region" description="Basic and acidic residues" evidence="7">
    <location>
        <begin position="29"/>
        <end position="38"/>
    </location>
</feature>
<evidence type="ECO:0000256" key="5">
    <source>
        <dbReference type="PIRSR" id="PIRSR601019-1"/>
    </source>
</evidence>
<sequence length="474" mass="53845">MPTRTRARNDSDPFEEALRPPSDETPEQELIRKRKETEARRVNDAIQEEIDRTAASEKKLTTIKLLVLGQSESGKSTLVKNFRLKYSSREFRQENITWRSVIQLNVVHSILQILDALSTLTDRPSTSYSPISPPSPSSSFSTTDTLPHSRSNTNVQLTNEQRALKLRLSPLIQVDRLLRDRIGTEEDQELGGKFSEFVVRAGSAWKSAIHRQPGRQIGDENGSVDQISHLMSMCKNDMIQLWNDQVIRGLRVVRKLRLEERSGFFLDSLDRVCSVGYVPTDDDVIKARLRTLGVNETRFNVVYAPGLTTQWRVYDVGGIKSQRVYWASFFDDVDCIAFIVSIGAFNQYLEEDPEVNRLADSFDIWHKIVNAKLLAKVHLLVFLNKYDLLERKLASGIRFNKYITSYEGRSNDATSCTAYIKTKLHNQLSESKHEVQSFICHVTSLTNTTSSGHILAAVTELLVTKALSHTQLIN</sequence>
<dbReference type="OrthoDB" id="5817230at2759"/>
<keyword evidence="9" id="KW-1185">Reference proteome</keyword>
<dbReference type="EMBL" id="KV428100">
    <property type="protein sequence ID" value="KZT36754.1"/>
    <property type="molecule type" value="Genomic_DNA"/>
</dbReference>
<dbReference type="InterPro" id="IPR027417">
    <property type="entry name" value="P-loop_NTPase"/>
</dbReference>
<evidence type="ECO:0000256" key="7">
    <source>
        <dbReference type="SAM" id="MobiDB-lite"/>
    </source>
</evidence>
<gene>
    <name evidence="8" type="ORF">SISSUDRAFT_1120774</name>
</gene>
<evidence type="ECO:0000256" key="1">
    <source>
        <dbReference type="ARBA" id="ARBA00022723"/>
    </source>
</evidence>
<dbReference type="SMART" id="SM00275">
    <property type="entry name" value="G_alpha"/>
    <property type="match status" value="1"/>
</dbReference>
<evidence type="ECO:0000313" key="8">
    <source>
        <dbReference type="EMBL" id="KZT36754.1"/>
    </source>
</evidence>
<dbReference type="GO" id="GO:0046872">
    <property type="term" value="F:metal ion binding"/>
    <property type="evidence" value="ECO:0007669"/>
    <property type="project" value="UniProtKB-KW"/>
</dbReference>
<dbReference type="InterPro" id="IPR001019">
    <property type="entry name" value="Gprotein_alpha_su"/>
</dbReference>
<name>A0A166BUA8_9AGAM</name>
<dbReference type="PANTHER" id="PTHR10218:SF360">
    <property type="entry name" value="GUANINE NUCLEOTIDE-BINDING PROTEIN SUBUNIT ALPHA HOMOLOG"/>
    <property type="match status" value="1"/>
</dbReference>
<dbReference type="AlphaFoldDB" id="A0A166BUA8"/>
<keyword evidence="3 5" id="KW-0342">GTP-binding</keyword>